<protein>
    <recommendedName>
        <fullName evidence="4">YD repeat-containing protein</fullName>
    </recommendedName>
</protein>
<dbReference type="Proteomes" id="UP000192939">
    <property type="component" value="Unassembled WGS sequence"/>
</dbReference>
<organism evidence="2 3">
    <name type="scientific">Paenibacillus barengoltzii J12</name>
    <dbReference type="NCBI Taxonomy" id="935846"/>
    <lineage>
        <taxon>Bacteria</taxon>
        <taxon>Bacillati</taxon>
        <taxon>Bacillota</taxon>
        <taxon>Bacilli</taxon>
        <taxon>Bacillales</taxon>
        <taxon>Paenibacillaceae</taxon>
        <taxon>Paenibacillus</taxon>
    </lineage>
</organism>
<keyword evidence="1" id="KW-0732">Signal</keyword>
<evidence type="ECO:0000256" key="1">
    <source>
        <dbReference type="SAM" id="SignalP"/>
    </source>
</evidence>
<accession>A0ABY1M3E8</accession>
<name>A0ABY1M3E8_9BACL</name>
<proteinExistence type="predicted"/>
<reference evidence="2 3" key="1">
    <citation type="submission" date="2017-04" db="EMBL/GenBank/DDBJ databases">
        <authorList>
            <person name="Varghese N."/>
            <person name="Submissions S."/>
        </authorList>
    </citation>
    <scope>NUCLEOTIDE SEQUENCE [LARGE SCALE GENOMIC DNA]</scope>
    <source>
        <strain evidence="2 3">J12</strain>
    </source>
</reference>
<feature type="chain" id="PRO_5045974234" description="YD repeat-containing protein" evidence="1">
    <location>
        <begin position="30"/>
        <end position="399"/>
    </location>
</feature>
<sequence>MISKKMKALTVFSLLASLLLLSLNSGVYAAETNLSKRTLDEISAVYDSLPKNLKQNKANLIDENIMIYDESGRIKNEIHSDGRIYDIQWDNDRIIQVTDTAGYKTVYDYSKNGQVVENIFYNNQLQTSYFREKELYQINLGKFSNAEATLKDEIAKQYSQGLVDSSTVNRLENSSVTPFAVVDYYVAGKRMNSLLSSSDFLYNNDDAMTESEIQSFLTSKNSVLRNSIKIYAINSSGNAYDTGRTVKPSKVISDAAKNAGINPRVILVTLQKESSLVTSTDTNVNRRAFHYAMGYGATDSGDITTYTGFDKQVELASAWMYDKWLHDSKLDVFLTVNGGVSKTSGGVTYAGKIQVDTFPAWVLYTYTPHVIDYSLLPTIGGGNYLFLKVFEGWWNSWYD</sequence>
<keyword evidence="3" id="KW-1185">Reference proteome</keyword>
<evidence type="ECO:0000313" key="3">
    <source>
        <dbReference type="Proteomes" id="UP000192939"/>
    </source>
</evidence>
<evidence type="ECO:0008006" key="4">
    <source>
        <dbReference type="Google" id="ProtNLM"/>
    </source>
</evidence>
<dbReference type="EMBL" id="FXAE01000078">
    <property type="protein sequence ID" value="SMF67820.1"/>
    <property type="molecule type" value="Genomic_DNA"/>
</dbReference>
<evidence type="ECO:0000313" key="2">
    <source>
        <dbReference type="EMBL" id="SMF67820.1"/>
    </source>
</evidence>
<comment type="caution">
    <text evidence="2">The sequence shown here is derived from an EMBL/GenBank/DDBJ whole genome shotgun (WGS) entry which is preliminary data.</text>
</comment>
<feature type="signal peptide" evidence="1">
    <location>
        <begin position="1"/>
        <end position="29"/>
    </location>
</feature>
<gene>
    <name evidence="2" type="ORF">SAMN02744124_04316</name>
</gene>
<dbReference type="RefSeq" id="WP_085279866.1">
    <property type="nucleotide sequence ID" value="NZ_FXAE01000078.1"/>
</dbReference>